<accession>A0ABW4GFC8</accession>
<feature type="compositionally biased region" description="Low complexity" evidence="1">
    <location>
        <begin position="1620"/>
        <end position="1633"/>
    </location>
</feature>
<feature type="region of interest" description="Disordered" evidence="1">
    <location>
        <begin position="1618"/>
        <end position="1645"/>
    </location>
</feature>
<feature type="domain" description="Anaphase-promoting complex subunit 5" evidence="2">
    <location>
        <begin position="685"/>
        <end position="717"/>
    </location>
</feature>
<dbReference type="InterPro" id="IPR011990">
    <property type="entry name" value="TPR-like_helical_dom_sf"/>
</dbReference>
<dbReference type="SUPFAM" id="SSF48452">
    <property type="entry name" value="TPR-like"/>
    <property type="match status" value="5"/>
</dbReference>
<dbReference type="PANTHER" id="PTHR19959">
    <property type="entry name" value="KINESIN LIGHT CHAIN"/>
    <property type="match status" value="1"/>
</dbReference>
<dbReference type="Pfam" id="PF13374">
    <property type="entry name" value="TPR_10"/>
    <property type="match status" value="2"/>
</dbReference>
<comment type="caution">
    <text evidence="3">The sequence shown here is derived from an EMBL/GenBank/DDBJ whole genome shotgun (WGS) entry which is preliminary data.</text>
</comment>
<dbReference type="InterPro" id="IPR027417">
    <property type="entry name" value="P-loop_NTPase"/>
</dbReference>
<feature type="domain" description="Anaphase-promoting complex subunit 5" evidence="2">
    <location>
        <begin position="566"/>
        <end position="617"/>
    </location>
</feature>
<evidence type="ECO:0000259" key="2">
    <source>
        <dbReference type="Pfam" id="PF12862"/>
    </source>
</evidence>
<dbReference type="Gene3D" id="1.25.40.10">
    <property type="entry name" value="Tetratricopeptide repeat domain"/>
    <property type="match status" value="5"/>
</dbReference>
<dbReference type="SMART" id="SM00028">
    <property type="entry name" value="TPR"/>
    <property type="match status" value="12"/>
</dbReference>
<dbReference type="Pfam" id="PF12862">
    <property type="entry name" value="ANAPC5"/>
    <property type="match status" value="4"/>
</dbReference>
<dbReference type="InterPro" id="IPR019734">
    <property type="entry name" value="TPR_rpt"/>
</dbReference>
<dbReference type="EMBL" id="JBHUCM010000028">
    <property type="protein sequence ID" value="MFD1541520.1"/>
    <property type="molecule type" value="Genomic_DNA"/>
</dbReference>
<protein>
    <submittedName>
        <fullName evidence="3">Tetratricopeptide repeat protein</fullName>
    </submittedName>
</protein>
<feature type="domain" description="Anaphase-promoting complex subunit 5" evidence="2">
    <location>
        <begin position="645"/>
        <end position="672"/>
    </location>
</feature>
<dbReference type="SUPFAM" id="SSF52540">
    <property type="entry name" value="P-loop containing nucleoside triphosphate hydrolases"/>
    <property type="match status" value="1"/>
</dbReference>
<dbReference type="Proteomes" id="UP001597097">
    <property type="component" value="Unassembled WGS sequence"/>
</dbReference>
<dbReference type="InterPro" id="IPR026000">
    <property type="entry name" value="Apc5_dom"/>
</dbReference>
<dbReference type="CDD" id="cd01983">
    <property type="entry name" value="SIMIBI"/>
    <property type="match status" value="1"/>
</dbReference>
<reference evidence="4" key="1">
    <citation type="journal article" date="2019" name="Int. J. Syst. Evol. Microbiol.">
        <title>The Global Catalogue of Microorganisms (GCM) 10K type strain sequencing project: providing services to taxonomists for standard genome sequencing and annotation.</title>
        <authorList>
            <consortium name="The Broad Institute Genomics Platform"/>
            <consortium name="The Broad Institute Genome Sequencing Center for Infectious Disease"/>
            <person name="Wu L."/>
            <person name="Ma J."/>
        </authorList>
    </citation>
    <scope>NUCLEOTIDE SEQUENCE [LARGE SCALE GENOMIC DNA]</scope>
    <source>
        <strain evidence="4">CGMCC 1.15399</strain>
    </source>
</reference>
<feature type="domain" description="Anaphase-promoting complex subunit 5" evidence="2">
    <location>
        <begin position="1145"/>
        <end position="1178"/>
    </location>
</feature>
<keyword evidence="4" id="KW-1185">Reference proteome</keyword>
<proteinExistence type="predicted"/>
<gene>
    <name evidence="3" type="ORF">ACFSJ0_31010</name>
</gene>
<feature type="compositionally biased region" description="Basic and acidic residues" evidence="1">
    <location>
        <begin position="1635"/>
        <end position="1645"/>
    </location>
</feature>
<sequence>MARGARLLVSGAQPTAVLVDIGLAHRAEVTHSPPEGIDKDPLAPAYFDHGDESSILRDLRARYGVVPFYRRDELDILLDWCETEAGAPRPKLAVVHGAGGAGKTHLAAELAERMTAPWYAGFLIREPDPVGLRWLSSLASPLMVVVDYAEAAKPGNITDLLRALADRPHATRVLLTARSLGPWWEEVLRSTRDGERRWDVDDPIQLQRRHPNDKGVFRHAAKVFARRGGRDVPTSPETPTGSWTTLDLVMLAWLAANGSTDLPATRGALHTTVLNAEIRYWARTIQTRTGLTLGRPALEAVGACLSLLAPQPARLSDALSAVPLLRRRKKWRDALAGPLESLMPPDPEEGRITLRPDPIADHLMLQLFAGKKDLLARCLQAASADEEHNACLALTRASEHDLDTAARLAGLALAASPTLWRPAYAVASAQGGVFGPALESHADRDDTTMPLAELARMIPVEHGTLRRLALIAARRTLPDLSGTTADPEILADQAAALANLAVRQAATEQREQALEASAKAAKMFEDLTRLDSVRFTPDYAAALNTLANRQGQVGLREHARETMHRCVGIYRKLIKVDAAAFTPSLALALHNLAIRQAAMGEREEALRSATQAVKLRRRCARSGWGTPAERHPVDRDAAIASSLDSLAVRQAALGDRDGALASATEAVEIKRKAATADPGAFTPALAISLMVLSVRQAEMGQRERALAQAAEAVAITRRLWSSDAQAFAPDLAMSLENLAVRQAESGRSREGLANAAEAVSLRRALARTNPAAFVPDLATALVTLANRYNDLGQTPKALSAAQEAVTLRRRLVEENADAFLPDLAIALNNLAIQQGGLGLRGDALASANESVTIWERIAVTATHSFDSRLASALTNLINHQAAAARYQSALATARRAVTLARRLVRRNADAFRADLGMALTNLGIQLAQSGVLEEALDVSREAVSLYAALSQANPGAFNAGLAAASVNLANRESALGDRRAALAAAGQGVNLYRELAQADPAAFISDLAMSLNNLAAYQTDARASDEALVAAIEAASLWRRVIADAPADEHARSGLSMALTTLATTYADLERYEEAMAALIEAVALSRALADADPAQVASLTNSLNNLAALQAQTGLRYEALETAAEVVELRRVMAAERPEVHSAALASALASLAVHRTAVGHQEEALATATESVEIYRRWETRHPGASSADLALALVNLSSAQEASGKRREAVVTMDEAAALRHRLCRAAPDVYLSALVSCVTKQADLRARLEPPMDALAAFEDTIYDLGPAAQAEILSARARWRHTRGDNAGALDDLVRAACLADAERSPQRAGRARRAVRHAAAGPVVVRHPGDAQASANTALPEPTTPALPHWATVLMPADLVEATERWIAEAPAGRRMMLESLHQDFSSPEWLLALHALHDLNPEVEDVSELRRLLAEIDTRGLEWVLEDMAERERHTAVLSAWLATPTWTASRDFLRRHPDLAAHPATRELLEAGADDPRVARYLGIVILAAQSPLDEVYDVVLDEDIAADSALTALEVGNLETVEGLLLAAPSIARRPFVGRYIATTCAALRADDGWQDHSAERLLADAATEGDALTLTAAAARLRRLARRRPEAAATLLRLASVLDASRIEARSTSSSHAAESSISVRRQELEPRPAD</sequence>
<evidence type="ECO:0000313" key="4">
    <source>
        <dbReference type="Proteomes" id="UP001597097"/>
    </source>
</evidence>
<organism evidence="3 4">
    <name type="scientific">Nonomuraea guangzhouensis</name>
    <dbReference type="NCBI Taxonomy" id="1291555"/>
    <lineage>
        <taxon>Bacteria</taxon>
        <taxon>Bacillati</taxon>
        <taxon>Actinomycetota</taxon>
        <taxon>Actinomycetes</taxon>
        <taxon>Streptosporangiales</taxon>
        <taxon>Streptosporangiaceae</taxon>
        <taxon>Nonomuraea</taxon>
    </lineage>
</organism>
<name>A0ABW4GFC8_9ACTN</name>
<evidence type="ECO:0000256" key="1">
    <source>
        <dbReference type="SAM" id="MobiDB-lite"/>
    </source>
</evidence>
<dbReference type="RefSeq" id="WP_378623309.1">
    <property type="nucleotide sequence ID" value="NZ_JBHUCM010000028.1"/>
</dbReference>
<evidence type="ECO:0000313" key="3">
    <source>
        <dbReference type="EMBL" id="MFD1541520.1"/>
    </source>
</evidence>
<dbReference type="PANTHER" id="PTHR19959:SF119">
    <property type="entry name" value="FUNGAL LIPASE-LIKE DOMAIN-CONTAINING PROTEIN"/>
    <property type="match status" value="1"/>
</dbReference>